<evidence type="ECO:0000256" key="6">
    <source>
        <dbReference type="ARBA" id="ARBA00022617"/>
    </source>
</evidence>
<comment type="caution">
    <text evidence="16">The sequence shown here is derived from an EMBL/GenBank/DDBJ whole genome shotgun (WGS) entry which is preliminary data.</text>
</comment>
<dbReference type="PROSITE" id="PS51010">
    <property type="entry name" value="CYTF"/>
    <property type="match status" value="1"/>
</dbReference>
<dbReference type="InterPro" id="IPR024058">
    <property type="entry name" value="Cyt-f_TM"/>
</dbReference>
<dbReference type="PANTHER" id="PTHR33288:SF10">
    <property type="entry name" value="CYTOCHROME F"/>
    <property type="match status" value="1"/>
</dbReference>
<keyword evidence="17" id="KW-1185">Reference proteome</keyword>
<organism evidence="16 17">
    <name type="scientific">Anabaena catenula FACHB-362</name>
    <dbReference type="NCBI Taxonomy" id="2692877"/>
    <lineage>
        <taxon>Bacteria</taxon>
        <taxon>Bacillati</taxon>
        <taxon>Cyanobacteriota</taxon>
        <taxon>Cyanophyceae</taxon>
        <taxon>Nostocales</taxon>
        <taxon>Nostocaceae</taxon>
        <taxon>Anabaena</taxon>
    </lineage>
</organism>
<keyword evidence="4 14" id="KW-0813">Transport</keyword>
<evidence type="ECO:0000313" key="16">
    <source>
        <dbReference type="EMBL" id="MBD2694609.1"/>
    </source>
</evidence>
<dbReference type="Gene3D" id="2.60.40.830">
    <property type="entry name" value="Cytochrome f large domain"/>
    <property type="match status" value="1"/>
</dbReference>
<dbReference type="PRINTS" id="PR00610">
    <property type="entry name" value="CYTOCHROMEF"/>
</dbReference>
<keyword evidence="9 14" id="KW-0249">Electron transport</keyword>
<reference evidence="16 17" key="1">
    <citation type="journal article" date="2020" name="ISME J.">
        <title>Comparative genomics reveals insights into cyanobacterial evolution and habitat adaptation.</title>
        <authorList>
            <person name="Chen M.Y."/>
            <person name="Teng W.K."/>
            <person name="Zhao L."/>
            <person name="Hu C.X."/>
            <person name="Zhou Y.K."/>
            <person name="Han B.P."/>
            <person name="Song L.R."/>
            <person name="Shu W.S."/>
        </authorList>
    </citation>
    <scope>NUCLEOTIDE SEQUENCE [LARGE SCALE GENOMIC DNA]</scope>
    <source>
        <strain evidence="16 17">FACHB-362</strain>
    </source>
</reference>
<dbReference type="InterPro" id="IPR036826">
    <property type="entry name" value="Cyt_f_lg_dom_sf"/>
</dbReference>
<feature type="binding site" description="axial binding residue" evidence="14">
    <location>
        <position position="45"/>
    </location>
    <ligand>
        <name>heme</name>
        <dbReference type="ChEBI" id="CHEBI:30413"/>
    </ligand>
    <ligandPart>
        <name>Fe</name>
        <dbReference type="ChEBI" id="CHEBI:18248"/>
    </ligandPart>
</feature>
<evidence type="ECO:0000256" key="4">
    <source>
        <dbReference type="ARBA" id="ARBA00022448"/>
    </source>
</evidence>
<keyword evidence="6 14" id="KW-0349">Heme</keyword>
<keyword evidence="14" id="KW-0732">Signal</keyword>
<keyword evidence="13 14" id="KW-0472">Membrane</keyword>
<dbReference type="Gene3D" id="2.40.50.100">
    <property type="match status" value="1"/>
</dbReference>
<dbReference type="InterPro" id="IPR002325">
    <property type="entry name" value="Cyt_f"/>
</dbReference>
<dbReference type="InterPro" id="IPR011054">
    <property type="entry name" value="Rudment_hybrid_motif"/>
</dbReference>
<evidence type="ECO:0000256" key="14">
    <source>
        <dbReference type="HAMAP-Rule" id="MF_00610"/>
    </source>
</evidence>
<evidence type="ECO:0000256" key="2">
    <source>
        <dbReference type="ARBA" id="ARBA00008923"/>
    </source>
</evidence>
<evidence type="ECO:0000256" key="8">
    <source>
        <dbReference type="ARBA" id="ARBA00022723"/>
    </source>
</evidence>
<dbReference type="SUPFAM" id="SSF49441">
    <property type="entry name" value="Cytochrome f, large domain"/>
    <property type="match status" value="1"/>
</dbReference>
<keyword evidence="10 14" id="KW-1133">Transmembrane helix</keyword>
<dbReference type="NCBIfam" id="NF002736">
    <property type="entry name" value="PRK02693.1"/>
    <property type="match status" value="1"/>
</dbReference>
<name>A0ABR8JB36_9NOST</name>
<keyword evidence="5 14" id="KW-0602">Photosynthesis</keyword>
<dbReference type="InterPro" id="IPR024094">
    <property type="entry name" value="Cyt_f_lg_dom"/>
</dbReference>
<proteinExistence type="inferred from homology"/>
<comment type="cofactor">
    <cofactor evidence="14">
        <name>heme</name>
        <dbReference type="ChEBI" id="CHEBI:30413"/>
    </cofactor>
    <text evidence="14">Binds 1 heme group covalently.</text>
</comment>
<evidence type="ECO:0000313" key="17">
    <source>
        <dbReference type="Proteomes" id="UP000660381"/>
    </source>
</evidence>
<feature type="transmembrane region" description="Helical" evidence="14">
    <location>
        <begin position="299"/>
        <end position="318"/>
    </location>
</feature>
<comment type="similarity">
    <text evidence="2 14">Belongs to the cytochrome f family.</text>
</comment>
<feature type="binding site" description="axial binding residue" evidence="14">
    <location>
        <position position="70"/>
    </location>
    <ligand>
        <name>heme</name>
        <dbReference type="ChEBI" id="CHEBI:30413"/>
    </ligand>
    <ligandPart>
        <name>Fe</name>
        <dbReference type="ChEBI" id="CHEBI:18248"/>
    </ligandPart>
</feature>
<sequence length="333" mass="35717">MRNACTPARLTRTAKAMINSLLIAIATLTFFFTSDLALPQTAAAYPFWAQAAYPETPREPTGRIVCANCHLAAKPTEVEVPQSVLPDTVFKAIVKIPYDTSAQQVGADGSKVGLNVGAVLMLPQGFKIAPEDRISEELKEEVGDVYFQPYGEEKDNIVIVGPLPGEQYQEIVFPVLSPNPATDKSIHFGKYSVHVGGNRGRGQVYPTGEKSNNNVYNASAAGTISKIAKEEGEDGNVKYVVSIKTEAGEVVNDTVPAGPDLIVSEGQTIASGDALTSNPNVGGFGQKDAEIVLQDSSRVSWLVAFICLVMLAQVMLVLKKKQVEKVQAAEMNF</sequence>
<dbReference type="Pfam" id="PF16639">
    <property type="entry name" value="Apocytochr_F_N"/>
    <property type="match status" value="1"/>
</dbReference>
<feature type="binding site" description="covalent" evidence="14">
    <location>
        <position position="66"/>
    </location>
    <ligand>
        <name>heme</name>
        <dbReference type="ChEBI" id="CHEBI:30413"/>
    </ligand>
</feature>
<accession>A0ABR8JB36</accession>
<evidence type="ECO:0000256" key="1">
    <source>
        <dbReference type="ARBA" id="ARBA00004167"/>
    </source>
</evidence>
<feature type="domain" description="Cytochrome f large" evidence="15">
    <location>
        <begin position="45"/>
        <end position="200"/>
    </location>
</feature>
<evidence type="ECO:0000256" key="3">
    <source>
        <dbReference type="ARBA" id="ARBA00013528"/>
    </source>
</evidence>
<evidence type="ECO:0000259" key="15">
    <source>
        <dbReference type="Pfam" id="PF16639"/>
    </source>
</evidence>
<protein>
    <recommendedName>
        <fullName evidence="3 14">Cytochrome f</fullName>
    </recommendedName>
</protein>
<dbReference type="HAMAP" id="MF_00610">
    <property type="entry name" value="Cytb6_f_cytF"/>
    <property type="match status" value="1"/>
</dbReference>
<keyword evidence="12 14" id="KW-0793">Thylakoid</keyword>
<evidence type="ECO:0000256" key="5">
    <source>
        <dbReference type="ARBA" id="ARBA00022531"/>
    </source>
</evidence>
<evidence type="ECO:0000256" key="11">
    <source>
        <dbReference type="ARBA" id="ARBA00023004"/>
    </source>
</evidence>
<dbReference type="SUPFAM" id="SSF103431">
    <property type="entry name" value="Cytochrome f subunit of the cytochrome b6f complex, transmembrane anchor"/>
    <property type="match status" value="1"/>
</dbReference>
<dbReference type="EMBL" id="JACJTQ010000053">
    <property type="protein sequence ID" value="MBD2694609.1"/>
    <property type="molecule type" value="Genomic_DNA"/>
</dbReference>
<dbReference type="PANTHER" id="PTHR33288">
    <property type="match status" value="1"/>
</dbReference>
<keyword evidence="7 14" id="KW-0812">Transmembrane</keyword>
<evidence type="ECO:0000256" key="7">
    <source>
        <dbReference type="ARBA" id="ARBA00022692"/>
    </source>
</evidence>
<keyword evidence="8 14" id="KW-0479">Metal-binding</keyword>
<dbReference type="Pfam" id="PF01333">
    <property type="entry name" value="Apocytochr_F_C"/>
    <property type="match status" value="1"/>
</dbReference>
<evidence type="ECO:0000256" key="9">
    <source>
        <dbReference type="ARBA" id="ARBA00022982"/>
    </source>
</evidence>
<comment type="function">
    <text evidence="14">Component of the cytochrome b6-f complex, which mediates electron transfer between photosystem II (PSII) and photosystem I (PSI), cyclic electron flow around PSI, and state transitions.</text>
</comment>
<gene>
    <name evidence="14" type="primary">petA</name>
    <name evidence="16" type="ORF">H6G68_23155</name>
</gene>
<comment type="subcellular location">
    <subcellularLocation>
        <location evidence="14">Cellular thylakoid membrane</location>
        <topology evidence="14">Single-pass membrane protein</topology>
    </subcellularLocation>
    <subcellularLocation>
        <location evidence="1">Membrane</location>
        <topology evidence="1">Single-pass membrane protein</topology>
    </subcellularLocation>
</comment>
<evidence type="ECO:0000256" key="10">
    <source>
        <dbReference type="ARBA" id="ARBA00022989"/>
    </source>
</evidence>
<evidence type="ECO:0000256" key="12">
    <source>
        <dbReference type="ARBA" id="ARBA00023078"/>
    </source>
</evidence>
<feature type="binding site" description="covalent" evidence="14">
    <location>
        <position position="69"/>
    </location>
    <ligand>
        <name>heme</name>
        <dbReference type="ChEBI" id="CHEBI:30413"/>
    </ligand>
</feature>
<dbReference type="Proteomes" id="UP000660381">
    <property type="component" value="Unassembled WGS sequence"/>
</dbReference>
<evidence type="ECO:0000256" key="13">
    <source>
        <dbReference type="ARBA" id="ARBA00023136"/>
    </source>
</evidence>
<dbReference type="RefSeq" id="WP_190908755.1">
    <property type="nucleotide sequence ID" value="NZ_JACJTQ010000053.1"/>
</dbReference>
<comment type="subunit">
    <text evidence="14">The 4 large subunits of the cytochrome b6-f complex are cytochrome b6, subunit IV (17 kDa polypeptide, PetD), cytochrome f and the Rieske protein, while the 4 small subunits are PetG, PetL, PetM and PetN. The complex functions as a dimer.</text>
</comment>
<dbReference type="SUPFAM" id="SSF51246">
    <property type="entry name" value="Rudiment single hybrid motif"/>
    <property type="match status" value="1"/>
</dbReference>
<keyword evidence="11 14" id="KW-0408">Iron</keyword>
<dbReference type="Gene3D" id="1.20.5.700">
    <property type="entry name" value="Single helix bin"/>
    <property type="match status" value="1"/>
</dbReference>